<feature type="compositionally biased region" description="Pro residues" evidence="1">
    <location>
        <begin position="439"/>
        <end position="448"/>
    </location>
</feature>
<feature type="region of interest" description="Disordered" evidence="1">
    <location>
        <begin position="433"/>
        <end position="530"/>
    </location>
</feature>
<keyword evidence="3" id="KW-1185">Reference proteome</keyword>
<proteinExistence type="predicted"/>
<accession>A0ABY8TR59</accession>
<dbReference type="Proteomes" id="UP001244341">
    <property type="component" value="Chromosome 2b"/>
</dbReference>
<name>A0ABY8TR59_TETOB</name>
<feature type="region of interest" description="Disordered" evidence="1">
    <location>
        <begin position="578"/>
        <end position="615"/>
    </location>
</feature>
<dbReference type="PANTHER" id="PTHR48125:SF12">
    <property type="entry name" value="AT HOOK TRANSCRIPTION FACTOR FAMILY-RELATED"/>
    <property type="match status" value="1"/>
</dbReference>
<dbReference type="Pfam" id="PF19071">
    <property type="entry name" value="DUF5767"/>
    <property type="match status" value="1"/>
</dbReference>
<reference evidence="2 3" key="1">
    <citation type="submission" date="2023-05" db="EMBL/GenBank/DDBJ databases">
        <title>A 100% complete, gapless, phased diploid assembly of the Scenedesmus obliquus UTEX 3031 genome.</title>
        <authorList>
            <person name="Biondi T.C."/>
            <person name="Hanschen E.R."/>
            <person name="Kwon T."/>
            <person name="Eng W."/>
            <person name="Kruse C.P.S."/>
            <person name="Koehler S.I."/>
            <person name="Kunde Y."/>
            <person name="Gleasner C.D."/>
            <person name="You Mak K.T."/>
            <person name="Polle J."/>
            <person name="Hovde B.T."/>
            <person name="Starkenburg S.R."/>
        </authorList>
    </citation>
    <scope>NUCLEOTIDE SEQUENCE [LARGE SCALE GENOMIC DNA]</scope>
    <source>
        <strain evidence="2 3">DOE0152z</strain>
    </source>
</reference>
<dbReference type="InterPro" id="IPR043910">
    <property type="entry name" value="DUF5767"/>
</dbReference>
<dbReference type="SUPFAM" id="SSF55811">
    <property type="entry name" value="Nudix"/>
    <property type="match status" value="1"/>
</dbReference>
<evidence type="ECO:0000313" key="3">
    <source>
        <dbReference type="Proteomes" id="UP001244341"/>
    </source>
</evidence>
<feature type="compositionally biased region" description="Pro residues" evidence="1">
    <location>
        <begin position="487"/>
        <end position="500"/>
    </location>
</feature>
<feature type="compositionally biased region" description="Low complexity" evidence="1">
    <location>
        <begin position="449"/>
        <end position="461"/>
    </location>
</feature>
<protein>
    <recommendedName>
        <fullName evidence="4">Nudix hydrolase domain-containing protein</fullName>
    </recommendedName>
</protein>
<dbReference type="EMBL" id="CP126209">
    <property type="protein sequence ID" value="WIA10847.1"/>
    <property type="molecule type" value="Genomic_DNA"/>
</dbReference>
<feature type="compositionally biased region" description="Low complexity" evidence="1">
    <location>
        <begin position="507"/>
        <end position="525"/>
    </location>
</feature>
<dbReference type="PANTHER" id="PTHR48125">
    <property type="entry name" value="LP07818P1"/>
    <property type="match status" value="1"/>
</dbReference>
<evidence type="ECO:0008006" key="4">
    <source>
        <dbReference type="Google" id="ProtNLM"/>
    </source>
</evidence>
<evidence type="ECO:0000256" key="1">
    <source>
        <dbReference type="SAM" id="MobiDB-lite"/>
    </source>
</evidence>
<evidence type="ECO:0000313" key="2">
    <source>
        <dbReference type="EMBL" id="WIA10847.1"/>
    </source>
</evidence>
<dbReference type="Gene3D" id="3.90.79.10">
    <property type="entry name" value="Nucleoside Triphosphate Pyrophosphohydrolase"/>
    <property type="match status" value="1"/>
</dbReference>
<organism evidence="2 3">
    <name type="scientific">Tetradesmus obliquus</name>
    <name type="common">Green alga</name>
    <name type="synonym">Acutodesmus obliquus</name>
    <dbReference type="NCBI Taxonomy" id="3088"/>
    <lineage>
        <taxon>Eukaryota</taxon>
        <taxon>Viridiplantae</taxon>
        <taxon>Chlorophyta</taxon>
        <taxon>core chlorophytes</taxon>
        <taxon>Chlorophyceae</taxon>
        <taxon>CS clade</taxon>
        <taxon>Sphaeropleales</taxon>
        <taxon>Scenedesmaceae</taxon>
        <taxon>Tetradesmus</taxon>
    </lineage>
</organism>
<dbReference type="InterPro" id="IPR015797">
    <property type="entry name" value="NUDIX_hydrolase-like_dom_sf"/>
</dbReference>
<sequence>MAYAAGILPYTFHSGSVYLMLGKDVRDGSWSDFGGKSESVDAKPLDTACREFYEETCGIVIDPKSLHVRMAGQVPFSRTYTQHGKVYYMYSLQMPFRADHSSNFRRMLAYMKHINCFKRKVEKTDIRWVPVEAMLSGSIRLRSVFENTFCKCMLDGRGISFDANSDGERTIQLVPEASMGADHIQLVAPGQHYGRQPAAAAAATSTAVHQSFTDTSFQDFMNPDKVAPAPLASDHVAFEQDNISYMPQQPCDAAAIDCEQQQPGPQPGGEYVSVEDELADLTFKLDRLHKKGIPVRRFAGCSIADLRDMRAEFNRIKTEIEFDNSLKFGKKALCGVVSVIEWLNQKYQPFDLQLEGWSESIMTNIDSYENSLERLIVKYRHRINAPPEIELALSLAASGLMYHMTNTMFKQAMLSGGGANPDFIKSMVGALSGASNAAAPPPPPPPPQQQQQQQRAMPTPQSAKPAYQMKGPGISLGPLMQAMPTPMAYPQPANPPPPTRCHPQVPTPVDSTPPTASPTTVTLLTDDGDGGGDRFSDINSEDMQSIRSVDLESVAGSLTAGGDDDIKTFSIPAIVGAAPSSSTAARLRSKRAARNTSSKPRARRGGGADLRTLDI</sequence>
<gene>
    <name evidence="2" type="ORF">OEZ85_011013</name>
</gene>